<feature type="region of interest" description="Disordered" evidence="1">
    <location>
        <begin position="1"/>
        <end position="27"/>
    </location>
</feature>
<reference evidence="2 3" key="1">
    <citation type="submission" date="2016-12" db="EMBL/GenBank/DDBJ databases">
        <title>The genomes of Aspergillus section Nigri reveals drivers in fungal speciation.</title>
        <authorList>
            <consortium name="DOE Joint Genome Institute"/>
            <person name="Vesth T.C."/>
            <person name="Nybo J."/>
            <person name="Theobald S."/>
            <person name="Brandl J."/>
            <person name="Frisvad J.C."/>
            <person name="Nielsen K.F."/>
            <person name="Lyhne E.K."/>
            <person name="Kogle M.E."/>
            <person name="Kuo A."/>
            <person name="Riley R."/>
            <person name="Clum A."/>
            <person name="Nolan M."/>
            <person name="Lipzen A."/>
            <person name="Salamov A."/>
            <person name="Henrissat B."/>
            <person name="Wiebenga A."/>
            <person name="De Vries R.P."/>
            <person name="Grigoriev I.V."/>
            <person name="Mortensen U.H."/>
            <person name="Andersen M.R."/>
            <person name="Baker S.E."/>
        </authorList>
    </citation>
    <scope>NUCLEOTIDE SEQUENCE [LARGE SCALE GENOMIC DNA]</scope>
    <source>
        <strain evidence="2 3">CBS 115572</strain>
    </source>
</reference>
<evidence type="ECO:0000313" key="2">
    <source>
        <dbReference type="EMBL" id="PWY96626.1"/>
    </source>
</evidence>
<evidence type="ECO:0000256" key="1">
    <source>
        <dbReference type="SAM" id="MobiDB-lite"/>
    </source>
</evidence>
<dbReference type="EMBL" id="MSFK01000001">
    <property type="protein sequence ID" value="PWY96626.1"/>
    <property type="molecule type" value="Genomic_DNA"/>
</dbReference>
<dbReference type="RefSeq" id="XP_025473387.1">
    <property type="nucleotide sequence ID" value="XM_025616147.1"/>
</dbReference>
<organism evidence="2 3">
    <name type="scientific">Aspergillus sclerotioniger CBS 115572</name>
    <dbReference type="NCBI Taxonomy" id="1450535"/>
    <lineage>
        <taxon>Eukaryota</taxon>
        <taxon>Fungi</taxon>
        <taxon>Dikarya</taxon>
        <taxon>Ascomycota</taxon>
        <taxon>Pezizomycotina</taxon>
        <taxon>Eurotiomycetes</taxon>
        <taxon>Eurotiomycetidae</taxon>
        <taxon>Eurotiales</taxon>
        <taxon>Aspergillaceae</taxon>
        <taxon>Aspergillus</taxon>
        <taxon>Aspergillus subgen. Circumdati</taxon>
    </lineage>
</organism>
<sequence>MLLSPDETMVLDDTIPPEDIGPLKTPPNHPTMIDDIMIEITASSTASLPHLTGPVDYELWCEALAADLRSIGYWPIISDPRPITTDPILDEPRYPPPPGTPQLELKLPQFELSLPLRFSPSYRCPRPPHNSLNDRARIMILETLSPQILAEVEHMSSAKDIWTYLDRKYYIVNPLDGIKAAMALRYDNGKSVLSYALKMQHALRKIDRAIAPGDQRVPEAMKVQFLLSGLGDEWREWLEENGREKEKEFMGMGLKEAVRVLGEKEGRSSWNWDFIKGWFD</sequence>
<accession>A0A317XDC7</accession>
<comment type="caution">
    <text evidence="2">The sequence shown here is derived from an EMBL/GenBank/DDBJ whole genome shotgun (WGS) entry which is preliminary data.</text>
</comment>
<dbReference type="OrthoDB" id="4509529at2759"/>
<proteinExistence type="predicted"/>
<dbReference type="Proteomes" id="UP000246702">
    <property type="component" value="Unassembled WGS sequence"/>
</dbReference>
<evidence type="ECO:0000313" key="3">
    <source>
        <dbReference type="Proteomes" id="UP000246702"/>
    </source>
</evidence>
<keyword evidence="3" id="KW-1185">Reference proteome</keyword>
<dbReference type="AlphaFoldDB" id="A0A317XDC7"/>
<name>A0A317XDC7_9EURO</name>
<dbReference type="GeneID" id="37118290"/>
<protein>
    <submittedName>
        <fullName evidence="2">Uncharacterized protein</fullName>
    </submittedName>
</protein>
<gene>
    <name evidence="2" type="ORF">BO94DRAFT_592509</name>
</gene>